<proteinExistence type="predicted"/>
<protein>
    <submittedName>
        <fullName evidence="1">Uncharacterized protein</fullName>
    </submittedName>
</protein>
<organism evidence="1 2">
    <name type="scientific">Linum trigynum</name>
    <dbReference type="NCBI Taxonomy" id="586398"/>
    <lineage>
        <taxon>Eukaryota</taxon>
        <taxon>Viridiplantae</taxon>
        <taxon>Streptophyta</taxon>
        <taxon>Embryophyta</taxon>
        <taxon>Tracheophyta</taxon>
        <taxon>Spermatophyta</taxon>
        <taxon>Magnoliopsida</taxon>
        <taxon>eudicotyledons</taxon>
        <taxon>Gunneridae</taxon>
        <taxon>Pentapetalae</taxon>
        <taxon>rosids</taxon>
        <taxon>fabids</taxon>
        <taxon>Malpighiales</taxon>
        <taxon>Linaceae</taxon>
        <taxon>Linum</taxon>
    </lineage>
</organism>
<accession>A0AAV2FRX6</accession>
<name>A0AAV2FRX6_9ROSI</name>
<dbReference type="AlphaFoldDB" id="A0AAV2FRX6"/>
<evidence type="ECO:0000313" key="2">
    <source>
        <dbReference type="Proteomes" id="UP001497516"/>
    </source>
</evidence>
<keyword evidence="2" id="KW-1185">Reference proteome</keyword>
<sequence>MVWEDCEDEVSESSGEAKVAVMVQSPEVTISIEPPSLVILDLLANTWRWCDMHTLSTVFELEDQCFGKVTKDDKGGKTEIFVLQFGGKVTKWQLIHPPLGAKGIGVMEGTQVQNLAIEVKVGHMDLWLSKSSQLGHDQQMEMQIKDLVKFFETNSRNNSQAEIPQIAAMIMVGDYAGTATTSEPTTMSVVDNCTQSLVISTSHMQWKEETEFV</sequence>
<reference evidence="1 2" key="1">
    <citation type="submission" date="2024-04" db="EMBL/GenBank/DDBJ databases">
        <authorList>
            <person name="Fracassetti M."/>
        </authorList>
    </citation>
    <scope>NUCLEOTIDE SEQUENCE [LARGE SCALE GENOMIC DNA]</scope>
</reference>
<evidence type="ECO:0000313" key="1">
    <source>
        <dbReference type="EMBL" id="CAL1401084.1"/>
    </source>
</evidence>
<dbReference type="EMBL" id="OZ034820">
    <property type="protein sequence ID" value="CAL1401084.1"/>
    <property type="molecule type" value="Genomic_DNA"/>
</dbReference>
<dbReference type="Proteomes" id="UP001497516">
    <property type="component" value="Chromosome 7"/>
</dbReference>
<gene>
    <name evidence="1" type="ORF">LTRI10_LOCUS41164</name>
</gene>